<reference evidence="1" key="2">
    <citation type="journal article" date="2021" name="Genome Biol. Evol.">
        <title>Developing a high-quality reference genome for a parasitic bivalve with doubly uniparental inheritance (Bivalvia: Unionida).</title>
        <authorList>
            <person name="Smith C.H."/>
        </authorList>
    </citation>
    <scope>NUCLEOTIDE SEQUENCE</scope>
    <source>
        <strain evidence="1">CHS0354</strain>
        <tissue evidence="1">Mantle</tissue>
    </source>
</reference>
<dbReference type="Proteomes" id="UP001195483">
    <property type="component" value="Unassembled WGS sequence"/>
</dbReference>
<dbReference type="EMBL" id="JAEAOA010002352">
    <property type="protein sequence ID" value="KAK3606314.1"/>
    <property type="molecule type" value="Genomic_DNA"/>
</dbReference>
<evidence type="ECO:0000313" key="1">
    <source>
        <dbReference type="EMBL" id="KAK3606314.1"/>
    </source>
</evidence>
<gene>
    <name evidence="1" type="ORF">CHS0354_041946</name>
</gene>
<organism evidence="1 2">
    <name type="scientific">Potamilus streckersoni</name>
    <dbReference type="NCBI Taxonomy" id="2493646"/>
    <lineage>
        <taxon>Eukaryota</taxon>
        <taxon>Metazoa</taxon>
        <taxon>Spiralia</taxon>
        <taxon>Lophotrochozoa</taxon>
        <taxon>Mollusca</taxon>
        <taxon>Bivalvia</taxon>
        <taxon>Autobranchia</taxon>
        <taxon>Heteroconchia</taxon>
        <taxon>Palaeoheterodonta</taxon>
        <taxon>Unionida</taxon>
        <taxon>Unionoidea</taxon>
        <taxon>Unionidae</taxon>
        <taxon>Ambleminae</taxon>
        <taxon>Lampsilini</taxon>
        <taxon>Potamilus</taxon>
    </lineage>
</organism>
<sequence>MSRVQVIAHFPEEGDEGDEEELLTIKTRSLDEGGSVDLLGTRPLTSTLKDDSLIKELAMSGSVDKSELKSPFQLLAHLAKLGKEKSKVEIAAFSAILFK</sequence>
<comment type="caution">
    <text evidence="1">The sequence shown here is derived from an EMBL/GenBank/DDBJ whole genome shotgun (WGS) entry which is preliminary data.</text>
</comment>
<name>A0AAE0W9S2_9BIVA</name>
<protein>
    <submittedName>
        <fullName evidence="1">Uncharacterized protein</fullName>
    </submittedName>
</protein>
<reference evidence="1" key="1">
    <citation type="journal article" date="2021" name="Genome Biol. Evol.">
        <title>A High-Quality Reference Genome for a Parasitic Bivalve with Doubly Uniparental Inheritance (Bivalvia: Unionida).</title>
        <authorList>
            <person name="Smith C.H."/>
        </authorList>
    </citation>
    <scope>NUCLEOTIDE SEQUENCE</scope>
    <source>
        <strain evidence="1">CHS0354</strain>
    </source>
</reference>
<proteinExistence type="predicted"/>
<accession>A0AAE0W9S2</accession>
<reference evidence="1" key="3">
    <citation type="submission" date="2023-05" db="EMBL/GenBank/DDBJ databases">
        <authorList>
            <person name="Smith C.H."/>
        </authorList>
    </citation>
    <scope>NUCLEOTIDE SEQUENCE</scope>
    <source>
        <strain evidence="1">CHS0354</strain>
        <tissue evidence="1">Mantle</tissue>
    </source>
</reference>
<dbReference type="AlphaFoldDB" id="A0AAE0W9S2"/>
<evidence type="ECO:0000313" key="2">
    <source>
        <dbReference type="Proteomes" id="UP001195483"/>
    </source>
</evidence>
<keyword evidence="2" id="KW-1185">Reference proteome</keyword>